<dbReference type="InterPro" id="IPR036179">
    <property type="entry name" value="Ig-like_dom_sf"/>
</dbReference>
<sequence>FMYLNTTVPQRGCPVRLSCSSTTATMFYLFNTNVDQTALTTCTATACFNEDYGRNGQIFYRFGTSSGQAHVDILSLNRARDETVWSCSYQNDQPSQFNLTVFSIPQGLNITQEGDMNTDLSMASTSIECNTIGCSYPAPVIQWLYRDQSASTGFEVFRNVSSTVMAGSCVRPEEVYTSRLNLSRMTTLNDNSDRTVTFSCRIEYPDPSLNIIATETKKVTFAVRVTSAVMQQNNMNITNTLSVTSDEALTLTCVTGTSRPSPIINWYIGSEWKSTGTSLNFIPRATDHDKFIYCLVYNTDPNLNVSSNTARLYVRVRVTEAVLQQNNTNITDRLNVTLGEQAALSCLTGTSRPAPTIDWFIGSEWKGSGTSLTFIPSNTDHNKIIKCQAYNIDLNQKVDSSTLKLYVTVYVSSVNLDPPENPVIFLEGTEKSLRCITSSCRPQPVIRWWVDGMEVTDLSRVSVTPTDTLYTASSELRLTLNRTHQGKKVYCHAKVNGQVNAAESEKPGITVWYAPHVEVNFSGPTVIGSTAVLICVPKGNPPQYRFHPWIHTFGQTEIRRLEGVNTVNNSTLTLSDISIQDMGTYTCTVDNSITGPDGQINQTGDTQLFTQGPPVIGETQPTFPGEINTSKRIAIPFYSYSAKPTVKFIKQLSSSELYNTSDISIYVLPSNITLMFYSKKEMIPGYEAVLYFKNVKAGDFDNYTVLLLNNWGNVTTMFALIASVRPEKPFNFHPANVQEKQLSLRWQAGYNGGYTQTFIVEISHDNITWNNVSQVSAGNKDGWFTTIIEDLIPGSEYYLRLYAYNINGRGDLADVQLAIRTFKDVSASAGISVGGAVGAGVGGAVGGIVLGFIGAII</sequence>
<feature type="domain" description="Fibronectin type-III" evidence="7">
    <location>
        <begin position="728"/>
        <end position="824"/>
    </location>
</feature>
<evidence type="ECO:0000256" key="5">
    <source>
        <dbReference type="ARBA" id="ARBA00023319"/>
    </source>
</evidence>
<dbReference type="PROSITE" id="PS50835">
    <property type="entry name" value="IG_LIKE"/>
    <property type="match status" value="4"/>
</dbReference>
<dbReference type="EMBL" id="JBJQND010000002">
    <property type="protein sequence ID" value="KAL3887453.1"/>
    <property type="molecule type" value="Genomic_DNA"/>
</dbReference>
<dbReference type="InterPro" id="IPR007110">
    <property type="entry name" value="Ig-like_dom"/>
</dbReference>
<dbReference type="InterPro" id="IPR003961">
    <property type="entry name" value="FN3_dom"/>
</dbReference>
<dbReference type="InterPro" id="IPR051275">
    <property type="entry name" value="Cell_adhesion_signaling"/>
</dbReference>
<feature type="non-terminal residue" evidence="8">
    <location>
        <position position="857"/>
    </location>
</feature>
<keyword evidence="4" id="KW-0325">Glycoprotein</keyword>
<keyword evidence="2" id="KW-0472">Membrane</keyword>
<evidence type="ECO:0000256" key="4">
    <source>
        <dbReference type="ARBA" id="ARBA00023180"/>
    </source>
</evidence>
<comment type="subcellular location">
    <subcellularLocation>
        <location evidence="1">Membrane</location>
        <topology evidence="1">Single-pass type I membrane protein</topology>
    </subcellularLocation>
</comment>
<feature type="non-terminal residue" evidence="8">
    <location>
        <position position="1"/>
    </location>
</feature>
<dbReference type="Pfam" id="PF00041">
    <property type="entry name" value="fn3"/>
    <property type="match status" value="1"/>
</dbReference>
<dbReference type="CDD" id="cd00063">
    <property type="entry name" value="FN3"/>
    <property type="match status" value="1"/>
</dbReference>
<keyword evidence="9" id="KW-1185">Reference proteome</keyword>
<keyword evidence="5" id="KW-0393">Immunoglobulin domain</keyword>
<evidence type="ECO:0000259" key="7">
    <source>
        <dbReference type="PROSITE" id="PS50853"/>
    </source>
</evidence>
<dbReference type="SUPFAM" id="SSF49265">
    <property type="entry name" value="Fibronectin type III"/>
    <property type="match status" value="1"/>
</dbReference>
<dbReference type="InterPro" id="IPR013162">
    <property type="entry name" value="CD80_C2-set"/>
</dbReference>
<evidence type="ECO:0000259" key="6">
    <source>
        <dbReference type="PROSITE" id="PS50835"/>
    </source>
</evidence>
<dbReference type="InterPro" id="IPR003599">
    <property type="entry name" value="Ig_sub"/>
</dbReference>
<evidence type="ECO:0000313" key="9">
    <source>
        <dbReference type="Proteomes" id="UP001634394"/>
    </source>
</evidence>
<comment type="caution">
    <text evidence="8">The sequence shown here is derived from an EMBL/GenBank/DDBJ whole genome shotgun (WGS) entry which is preliminary data.</text>
</comment>
<dbReference type="Proteomes" id="UP001634394">
    <property type="component" value="Unassembled WGS sequence"/>
</dbReference>
<accession>A0ABD3XQZ5</accession>
<evidence type="ECO:0000256" key="3">
    <source>
        <dbReference type="ARBA" id="ARBA00023157"/>
    </source>
</evidence>
<dbReference type="InterPro" id="IPR036116">
    <property type="entry name" value="FN3_sf"/>
</dbReference>
<gene>
    <name evidence="8" type="ORF">ACJMK2_027394</name>
</gene>
<feature type="domain" description="Ig-like" evidence="6">
    <location>
        <begin position="105"/>
        <end position="220"/>
    </location>
</feature>
<dbReference type="InterPro" id="IPR013783">
    <property type="entry name" value="Ig-like_fold"/>
</dbReference>
<dbReference type="PANTHER" id="PTHR11640">
    <property type="entry name" value="NEPHRIN"/>
    <property type="match status" value="1"/>
</dbReference>
<dbReference type="SUPFAM" id="SSF48726">
    <property type="entry name" value="Immunoglobulin"/>
    <property type="match status" value="4"/>
</dbReference>
<dbReference type="SMART" id="SM00060">
    <property type="entry name" value="FN3"/>
    <property type="match status" value="1"/>
</dbReference>
<dbReference type="SMART" id="SM00409">
    <property type="entry name" value="IG"/>
    <property type="match status" value="5"/>
</dbReference>
<dbReference type="Pfam" id="PF08205">
    <property type="entry name" value="C2-set_2"/>
    <property type="match status" value="1"/>
</dbReference>
<reference evidence="8 9" key="1">
    <citation type="submission" date="2024-11" db="EMBL/GenBank/DDBJ databases">
        <title>Chromosome-level genome assembly of the freshwater bivalve Anodonta woodiana.</title>
        <authorList>
            <person name="Chen X."/>
        </authorList>
    </citation>
    <scope>NUCLEOTIDE SEQUENCE [LARGE SCALE GENOMIC DNA]</scope>
    <source>
        <strain evidence="8">MN2024</strain>
        <tissue evidence="8">Gills</tissue>
    </source>
</reference>
<dbReference type="GO" id="GO:0016020">
    <property type="term" value="C:membrane"/>
    <property type="evidence" value="ECO:0007669"/>
    <property type="project" value="UniProtKB-SubCell"/>
</dbReference>
<dbReference type="PANTHER" id="PTHR11640:SF31">
    <property type="entry name" value="IRREGULAR CHIASM C-ROUGHEST PROTEIN-RELATED"/>
    <property type="match status" value="1"/>
</dbReference>
<organism evidence="8 9">
    <name type="scientific">Sinanodonta woodiana</name>
    <name type="common">Chinese pond mussel</name>
    <name type="synonym">Anodonta woodiana</name>
    <dbReference type="NCBI Taxonomy" id="1069815"/>
    <lineage>
        <taxon>Eukaryota</taxon>
        <taxon>Metazoa</taxon>
        <taxon>Spiralia</taxon>
        <taxon>Lophotrochozoa</taxon>
        <taxon>Mollusca</taxon>
        <taxon>Bivalvia</taxon>
        <taxon>Autobranchia</taxon>
        <taxon>Heteroconchia</taxon>
        <taxon>Palaeoheterodonta</taxon>
        <taxon>Unionida</taxon>
        <taxon>Unionoidea</taxon>
        <taxon>Unionidae</taxon>
        <taxon>Unioninae</taxon>
        <taxon>Sinanodonta</taxon>
    </lineage>
</organism>
<proteinExistence type="predicted"/>
<feature type="domain" description="Ig-like" evidence="6">
    <location>
        <begin position="418"/>
        <end position="510"/>
    </location>
</feature>
<evidence type="ECO:0000256" key="1">
    <source>
        <dbReference type="ARBA" id="ARBA00004479"/>
    </source>
</evidence>
<dbReference type="Pfam" id="PF13927">
    <property type="entry name" value="Ig_3"/>
    <property type="match status" value="1"/>
</dbReference>
<dbReference type="SMART" id="SM00408">
    <property type="entry name" value="IGc2"/>
    <property type="match status" value="1"/>
</dbReference>
<feature type="domain" description="Ig-like" evidence="6">
    <location>
        <begin position="301"/>
        <end position="404"/>
    </location>
</feature>
<keyword evidence="3" id="KW-1015">Disulfide bond</keyword>
<name>A0ABD3XQZ5_SINWO</name>
<evidence type="ECO:0000313" key="8">
    <source>
        <dbReference type="EMBL" id="KAL3887453.1"/>
    </source>
</evidence>
<dbReference type="Gene3D" id="2.60.40.10">
    <property type="entry name" value="Immunoglobulins"/>
    <property type="match status" value="5"/>
</dbReference>
<dbReference type="InterPro" id="IPR003598">
    <property type="entry name" value="Ig_sub2"/>
</dbReference>
<feature type="domain" description="Ig-like" evidence="6">
    <location>
        <begin position="515"/>
        <end position="603"/>
    </location>
</feature>
<evidence type="ECO:0000256" key="2">
    <source>
        <dbReference type="ARBA" id="ARBA00023136"/>
    </source>
</evidence>
<dbReference type="AlphaFoldDB" id="A0ABD3XQZ5"/>
<protein>
    <submittedName>
        <fullName evidence="8">Uncharacterized protein</fullName>
    </submittedName>
</protein>
<dbReference type="CDD" id="cd00096">
    <property type="entry name" value="Ig"/>
    <property type="match status" value="1"/>
</dbReference>
<dbReference type="PROSITE" id="PS50853">
    <property type="entry name" value="FN3"/>
    <property type="match status" value="1"/>
</dbReference>